<keyword evidence="1" id="KW-0472">Membrane</keyword>
<evidence type="ECO:0000256" key="1">
    <source>
        <dbReference type="SAM" id="Phobius"/>
    </source>
</evidence>
<reference evidence="2 3" key="1">
    <citation type="journal article" date="2021" name="bioRxiv">
        <title>The Gossypium anomalum genome as a resource for cotton improvement and evolutionary analysis of hybrid incompatibility.</title>
        <authorList>
            <person name="Grover C.E."/>
            <person name="Yuan D."/>
            <person name="Arick M.A."/>
            <person name="Miller E.R."/>
            <person name="Hu G."/>
            <person name="Peterson D.G."/>
            <person name="Wendel J.F."/>
            <person name="Udall J.A."/>
        </authorList>
    </citation>
    <scope>NUCLEOTIDE SEQUENCE [LARGE SCALE GENOMIC DNA]</scope>
    <source>
        <strain evidence="2">JFW-Udall</strain>
        <tissue evidence="2">Leaf</tissue>
    </source>
</reference>
<proteinExistence type="predicted"/>
<accession>A0A8J5ZP76</accession>
<keyword evidence="1" id="KW-0812">Transmembrane</keyword>
<name>A0A8J5ZP76_9ROSI</name>
<sequence>MCPKCIKDVVTFEHIFSDYPSVAEIWRKLDLEWPDNIANSSLQDWLNYIVCSFSTTICRAVICTLWYIWSTRNRLIHDRRIILSQDIIHFVEAYIREVNGVQRKLPVKRVKSERWRLLEAHFLKVNFDAAFKGGSSGGFKDNCESSYTYEFCSRGHCTSPGSGLGDIFRDSRSAGGRGRLVDDKKDVVLQ</sequence>
<organism evidence="2 3">
    <name type="scientific">Gossypium anomalum</name>
    <dbReference type="NCBI Taxonomy" id="47600"/>
    <lineage>
        <taxon>Eukaryota</taxon>
        <taxon>Viridiplantae</taxon>
        <taxon>Streptophyta</taxon>
        <taxon>Embryophyta</taxon>
        <taxon>Tracheophyta</taxon>
        <taxon>Spermatophyta</taxon>
        <taxon>Magnoliopsida</taxon>
        <taxon>eudicotyledons</taxon>
        <taxon>Gunneridae</taxon>
        <taxon>Pentapetalae</taxon>
        <taxon>rosids</taxon>
        <taxon>malvids</taxon>
        <taxon>Malvales</taxon>
        <taxon>Malvaceae</taxon>
        <taxon>Malvoideae</taxon>
        <taxon>Gossypium</taxon>
    </lineage>
</organism>
<keyword evidence="1" id="KW-1133">Transmembrane helix</keyword>
<dbReference type="Proteomes" id="UP000701853">
    <property type="component" value="Chromosome 2"/>
</dbReference>
<evidence type="ECO:0000313" key="2">
    <source>
        <dbReference type="EMBL" id="KAG8500920.1"/>
    </source>
</evidence>
<dbReference type="AlphaFoldDB" id="A0A8J5ZP76"/>
<evidence type="ECO:0000313" key="3">
    <source>
        <dbReference type="Proteomes" id="UP000701853"/>
    </source>
</evidence>
<keyword evidence="3" id="KW-1185">Reference proteome</keyword>
<dbReference type="EMBL" id="JAHUZN010000002">
    <property type="protein sequence ID" value="KAG8500920.1"/>
    <property type="molecule type" value="Genomic_DNA"/>
</dbReference>
<gene>
    <name evidence="2" type="ORF">CXB51_003032</name>
</gene>
<dbReference type="OrthoDB" id="10567451at2759"/>
<comment type="caution">
    <text evidence="2">The sequence shown here is derived from an EMBL/GenBank/DDBJ whole genome shotgun (WGS) entry which is preliminary data.</text>
</comment>
<protein>
    <submittedName>
        <fullName evidence="2">Uncharacterized protein</fullName>
    </submittedName>
</protein>
<feature type="transmembrane region" description="Helical" evidence="1">
    <location>
        <begin position="45"/>
        <end position="69"/>
    </location>
</feature>